<dbReference type="PRINTS" id="PR00385">
    <property type="entry name" value="P450"/>
</dbReference>
<keyword evidence="9" id="KW-1133">Transmembrane helix</keyword>
<proteinExistence type="inferred from homology"/>
<dbReference type="GO" id="GO:0016705">
    <property type="term" value="F:oxidoreductase activity, acting on paired donors, with incorporation or reduction of molecular oxygen"/>
    <property type="evidence" value="ECO:0007669"/>
    <property type="project" value="InterPro"/>
</dbReference>
<keyword evidence="9" id="KW-0812">Transmembrane</keyword>
<dbReference type="InterPro" id="IPR002401">
    <property type="entry name" value="Cyt_P450_E_grp-I"/>
</dbReference>
<keyword evidence="5" id="KW-0560">Oxidoreductase</keyword>
<accession>A0A1M2W3S3</accession>
<evidence type="ECO:0000256" key="4">
    <source>
        <dbReference type="ARBA" id="ARBA00022723"/>
    </source>
</evidence>
<dbReference type="GO" id="GO:0005506">
    <property type="term" value="F:iron ion binding"/>
    <property type="evidence" value="ECO:0007669"/>
    <property type="project" value="InterPro"/>
</dbReference>
<evidence type="ECO:0000256" key="2">
    <source>
        <dbReference type="ARBA" id="ARBA00005179"/>
    </source>
</evidence>
<evidence type="ECO:0000313" key="10">
    <source>
        <dbReference type="EMBL" id="OJT14456.1"/>
    </source>
</evidence>
<comment type="caution">
    <text evidence="10">The sequence shown here is derived from an EMBL/GenBank/DDBJ whole genome shotgun (WGS) entry which is preliminary data.</text>
</comment>
<evidence type="ECO:0000256" key="8">
    <source>
        <dbReference type="PIRSR" id="PIRSR602401-1"/>
    </source>
</evidence>
<comment type="pathway">
    <text evidence="2">Secondary metabolite biosynthesis.</text>
</comment>
<dbReference type="GO" id="GO:0020037">
    <property type="term" value="F:heme binding"/>
    <property type="evidence" value="ECO:0007669"/>
    <property type="project" value="InterPro"/>
</dbReference>
<dbReference type="STRING" id="154538.A0A1M2W3S3"/>
<dbReference type="PANTHER" id="PTHR24305:SF187">
    <property type="entry name" value="P450, PUTATIVE (EUROFUNG)-RELATED"/>
    <property type="match status" value="1"/>
</dbReference>
<evidence type="ECO:0000256" key="7">
    <source>
        <dbReference type="ARBA" id="ARBA00023033"/>
    </source>
</evidence>
<evidence type="ECO:0000256" key="3">
    <source>
        <dbReference type="ARBA" id="ARBA00010617"/>
    </source>
</evidence>
<comment type="similarity">
    <text evidence="3">Belongs to the cytochrome P450 family.</text>
</comment>
<dbReference type="AlphaFoldDB" id="A0A1M2W3S3"/>
<evidence type="ECO:0000256" key="5">
    <source>
        <dbReference type="ARBA" id="ARBA00023002"/>
    </source>
</evidence>
<dbReference type="OrthoDB" id="6692864at2759"/>
<feature type="transmembrane region" description="Helical" evidence="9">
    <location>
        <begin position="17"/>
        <end position="37"/>
    </location>
</feature>
<keyword evidence="7" id="KW-0503">Monooxygenase</keyword>
<dbReference type="OMA" id="TSAWYHQ"/>
<organism evidence="10 11">
    <name type="scientific">Trametes pubescens</name>
    <name type="common">White-rot fungus</name>
    <dbReference type="NCBI Taxonomy" id="154538"/>
    <lineage>
        <taxon>Eukaryota</taxon>
        <taxon>Fungi</taxon>
        <taxon>Dikarya</taxon>
        <taxon>Basidiomycota</taxon>
        <taxon>Agaricomycotina</taxon>
        <taxon>Agaricomycetes</taxon>
        <taxon>Polyporales</taxon>
        <taxon>Polyporaceae</taxon>
        <taxon>Trametes</taxon>
    </lineage>
</organism>
<gene>
    <name evidence="10" type="ORF">TRAPUB_8982</name>
</gene>
<dbReference type="InterPro" id="IPR001128">
    <property type="entry name" value="Cyt_P450"/>
</dbReference>
<keyword evidence="6 8" id="KW-0408">Iron</keyword>
<feature type="binding site" description="axial binding residue" evidence="8">
    <location>
        <position position="483"/>
    </location>
    <ligand>
        <name>heme</name>
        <dbReference type="ChEBI" id="CHEBI:30413"/>
    </ligand>
    <ligandPart>
        <name>Fe</name>
        <dbReference type="ChEBI" id="CHEBI:18248"/>
    </ligandPart>
</feature>
<keyword evidence="11" id="KW-1185">Reference proteome</keyword>
<sequence length="540" mass="61000">MGLIGHQLFKRLETFDIFYHISVLFGPIFLGAAALLSTSPPLKAVYISTSTYLASLIFATLVYRVSPFHPLAIYPGPFGCRLTKFWMAAVSFTGQQHNYIKSLHDRYGDVVRIGPNEVSIKDPSVVHAMLGPAGLPHGPMYYGKLLVRTPKDMPMLGMTNITEHLRRRRPWARAFSGASLKEYKPMVASRALQLVQVLQSQKGEVDIGKWVNYHSYDFMCDMAFGGGSELLRDGDVHNFWHTLEKGLPPSTFVSHVPWLGPYLARIPVITADMQKVLAHCQRLTTGRIERGAQRRDLFHYLNNEDEPETQPPSLQQVVNEGVVAVVAGSDTVSITLTSIFFCLATHPEAYRLLEEEIDRFYPPGQDPCDTEHHRDMHYLTAVINETLRVYPTASSGVQRCVPHDSNGFTLGSIFLPPGTSAWYHQLSVYHDPRYFFPKTDDFWPERWLLASGRLSFADTDTDEATFVHNEGAFVPFSYGPMNCVGKNLAMLEMRIVVCAVLQKFRLHTRDGWDPRTYDKGLKDFFVTMRPPVPVTLVPRS</sequence>
<feature type="transmembrane region" description="Helical" evidence="9">
    <location>
        <begin position="44"/>
        <end position="63"/>
    </location>
</feature>
<evidence type="ECO:0000256" key="9">
    <source>
        <dbReference type="SAM" id="Phobius"/>
    </source>
</evidence>
<evidence type="ECO:0000256" key="6">
    <source>
        <dbReference type="ARBA" id="ARBA00023004"/>
    </source>
</evidence>
<dbReference type="PRINTS" id="PR00463">
    <property type="entry name" value="EP450I"/>
</dbReference>
<dbReference type="InterPro" id="IPR050121">
    <property type="entry name" value="Cytochrome_P450_monoxygenase"/>
</dbReference>
<comment type="cofactor">
    <cofactor evidence="1 8">
        <name>heme</name>
        <dbReference type="ChEBI" id="CHEBI:30413"/>
    </cofactor>
</comment>
<protein>
    <submittedName>
        <fullName evidence="10">Cytochrome P450 67</fullName>
    </submittedName>
</protein>
<evidence type="ECO:0000256" key="1">
    <source>
        <dbReference type="ARBA" id="ARBA00001971"/>
    </source>
</evidence>
<dbReference type="GO" id="GO:0004497">
    <property type="term" value="F:monooxygenase activity"/>
    <property type="evidence" value="ECO:0007669"/>
    <property type="project" value="UniProtKB-KW"/>
</dbReference>
<dbReference type="PANTHER" id="PTHR24305">
    <property type="entry name" value="CYTOCHROME P450"/>
    <property type="match status" value="1"/>
</dbReference>
<dbReference type="Proteomes" id="UP000184267">
    <property type="component" value="Unassembled WGS sequence"/>
</dbReference>
<dbReference type="InterPro" id="IPR036396">
    <property type="entry name" value="Cyt_P450_sf"/>
</dbReference>
<dbReference type="Gene3D" id="1.10.630.10">
    <property type="entry name" value="Cytochrome P450"/>
    <property type="match status" value="1"/>
</dbReference>
<keyword evidence="9" id="KW-0472">Membrane</keyword>
<dbReference type="SUPFAM" id="SSF48264">
    <property type="entry name" value="Cytochrome P450"/>
    <property type="match status" value="1"/>
</dbReference>
<evidence type="ECO:0000313" key="11">
    <source>
        <dbReference type="Proteomes" id="UP000184267"/>
    </source>
</evidence>
<keyword evidence="8" id="KW-0349">Heme</keyword>
<reference evidence="10 11" key="1">
    <citation type="submission" date="2016-10" db="EMBL/GenBank/DDBJ databases">
        <title>Genome sequence of the basidiomycete white-rot fungus Trametes pubescens.</title>
        <authorList>
            <person name="Makela M.R."/>
            <person name="Granchi Z."/>
            <person name="Peng M."/>
            <person name="De Vries R.P."/>
            <person name="Grigoriev I."/>
            <person name="Riley R."/>
            <person name="Hilden K."/>
        </authorList>
    </citation>
    <scope>NUCLEOTIDE SEQUENCE [LARGE SCALE GENOMIC DNA]</scope>
    <source>
        <strain evidence="10 11">FBCC735</strain>
    </source>
</reference>
<dbReference type="EMBL" id="MNAD01000287">
    <property type="protein sequence ID" value="OJT14456.1"/>
    <property type="molecule type" value="Genomic_DNA"/>
</dbReference>
<dbReference type="Pfam" id="PF00067">
    <property type="entry name" value="p450"/>
    <property type="match status" value="1"/>
</dbReference>
<name>A0A1M2W3S3_TRAPU</name>
<keyword evidence="4 8" id="KW-0479">Metal-binding</keyword>